<dbReference type="SUPFAM" id="SSF53474">
    <property type="entry name" value="alpha/beta-Hydrolases"/>
    <property type="match status" value="1"/>
</dbReference>
<organism evidence="1 2">
    <name type="scientific">Paralvinella palmiformis</name>
    <dbReference type="NCBI Taxonomy" id="53620"/>
    <lineage>
        <taxon>Eukaryota</taxon>
        <taxon>Metazoa</taxon>
        <taxon>Spiralia</taxon>
        <taxon>Lophotrochozoa</taxon>
        <taxon>Annelida</taxon>
        <taxon>Polychaeta</taxon>
        <taxon>Sedentaria</taxon>
        <taxon>Canalipalpata</taxon>
        <taxon>Terebellida</taxon>
        <taxon>Terebelliformia</taxon>
        <taxon>Alvinellidae</taxon>
        <taxon>Paralvinella</taxon>
    </lineage>
</organism>
<evidence type="ECO:0000313" key="2">
    <source>
        <dbReference type="Proteomes" id="UP001208570"/>
    </source>
</evidence>
<name>A0AAD9J1S3_9ANNE</name>
<protein>
    <recommendedName>
        <fullName evidence="3">Hydrolase RBBP9</fullName>
    </recommendedName>
</protein>
<sequence length="182" mass="20586">MTQFVIVPGNGGGDVESSNWYAWARDKLKELPGVEVTLTNMPDPVLARKSVWVPFMHEKLHCSENTVIIGHSSGAEAAMRYTEKYKVKGIILVSACFTDLGSETEKVSGYYDDPWLWEEIKSNTDFIIQFGSEDDPFISFKSEQCVVAENLQSDFRKFSDRGHFMSSTFPELINTIKDLNNI</sequence>
<evidence type="ECO:0000313" key="1">
    <source>
        <dbReference type="EMBL" id="KAK2144974.1"/>
    </source>
</evidence>
<dbReference type="Pfam" id="PF06821">
    <property type="entry name" value="Ser_hydrolase"/>
    <property type="match status" value="1"/>
</dbReference>
<dbReference type="AlphaFoldDB" id="A0AAD9J1S3"/>
<dbReference type="Proteomes" id="UP001208570">
    <property type="component" value="Unassembled WGS sequence"/>
</dbReference>
<dbReference type="PANTHER" id="PTHR15394:SF3">
    <property type="entry name" value="SERINE HYDROLASE RBBP9"/>
    <property type="match status" value="1"/>
</dbReference>
<dbReference type="GO" id="GO:0016787">
    <property type="term" value="F:hydrolase activity"/>
    <property type="evidence" value="ECO:0007669"/>
    <property type="project" value="InterPro"/>
</dbReference>
<dbReference type="Gene3D" id="3.40.50.1820">
    <property type="entry name" value="alpha/beta hydrolase"/>
    <property type="match status" value="1"/>
</dbReference>
<accession>A0AAD9J1S3</accession>
<dbReference type="PANTHER" id="PTHR15394">
    <property type="entry name" value="SERINE HYDROLASE RBBP9"/>
    <property type="match status" value="1"/>
</dbReference>
<comment type="caution">
    <text evidence="1">The sequence shown here is derived from an EMBL/GenBank/DDBJ whole genome shotgun (WGS) entry which is preliminary data.</text>
</comment>
<dbReference type="InterPro" id="IPR010662">
    <property type="entry name" value="RBBP9/YdeN"/>
</dbReference>
<proteinExistence type="predicted"/>
<keyword evidence="2" id="KW-1185">Reference proteome</keyword>
<evidence type="ECO:0008006" key="3">
    <source>
        <dbReference type="Google" id="ProtNLM"/>
    </source>
</evidence>
<dbReference type="InterPro" id="IPR029058">
    <property type="entry name" value="AB_hydrolase_fold"/>
</dbReference>
<dbReference type="EMBL" id="JAODUP010000714">
    <property type="protein sequence ID" value="KAK2144974.1"/>
    <property type="molecule type" value="Genomic_DNA"/>
</dbReference>
<gene>
    <name evidence="1" type="ORF">LSH36_714g01001</name>
</gene>
<reference evidence="1" key="1">
    <citation type="journal article" date="2023" name="Mol. Biol. Evol.">
        <title>Third-Generation Sequencing Reveals the Adaptive Role of the Epigenome in Three Deep-Sea Polychaetes.</title>
        <authorList>
            <person name="Perez M."/>
            <person name="Aroh O."/>
            <person name="Sun Y."/>
            <person name="Lan Y."/>
            <person name="Juniper S.K."/>
            <person name="Young C.R."/>
            <person name="Angers B."/>
            <person name="Qian P.Y."/>
        </authorList>
    </citation>
    <scope>NUCLEOTIDE SEQUENCE</scope>
    <source>
        <strain evidence="1">P08H-3</strain>
    </source>
</reference>